<keyword evidence="4 8" id="KW-0276">Fatty acid metabolism</keyword>
<dbReference type="HAMAP" id="MF_00101">
    <property type="entry name" value="AcpS"/>
    <property type="match status" value="1"/>
</dbReference>
<dbReference type="InterPro" id="IPR004568">
    <property type="entry name" value="Ppantetheine-prot_Trfase_dom"/>
</dbReference>
<dbReference type="InterPro" id="IPR037143">
    <property type="entry name" value="4-PPantetheinyl_Trfase_dom_sf"/>
</dbReference>
<dbReference type="OrthoDB" id="517356at2"/>
<evidence type="ECO:0000256" key="8">
    <source>
        <dbReference type="HAMAP-Rule" id="MF_00101"/>
    </source>
</evidence>
<dbReference type="Proteomes" id="UP000054010">
    <property type="component" value="Unassembled WGS sequence"/>
</dbReference>
<dbReference type="EMBL" id="ADVR01000101">
    <property type="protein sequence ID" value="EFO79816.1"/>
    <property type="molecule type" value="Genomic_DNA"/>
</dbReference>
<keyword evidence="6 8" id="KW-0443">Lipid metabolism</keyword>
<organism evidence="10 11">
    <name type="scientific">Oscillochloris trichoides DG-6</name>
    <dbReference type="NCBI Taxonomy" id="765420"/>
    <lineage>
        <taxon>Bacteria</taxon>
        <taxon>Bacillati</taxon>
        <taxon>Chloroflexota</taxon>
        <taxon>Chloroflexia</taxon>
        <taxon>Chloroflexales</taxon>
        <taxon>Chloroflexineae</taxon>
        <taxon>Oscillochloridaceae</taxon>
        <taxon>Oscillochloris</taxon>
    </lineage>
</organism>
<comment type="catalytic activity">
    <reaction evidence="8">
        <text>apo-[ACP] + CoA = holo-[ACP] + adenosine 3',5'-bisphosphate + H(+)</text>
        <dbReference type="Rhea" id="RHEA:12068"/>
        <dbReference type="Rhea" id="RHEA-COMP:9685"/>
        <dbReference type="Rhea" id="RHEA-COMP:9690"/>
        <dbReference type="ChEBI" id="CHEBI:15378"/>
        <dbReference type="ChEBI" id="CHEBI:29999"/>
        <dbReference type="ChEBI" id="CHEBI:57287"/>
        <dbReference type="ChEBI" id="CHEBI:58343"/>
        <dbReference type="ChEBI" id="CHEBI:64479"/>
        <dbReference type="EC" id="2.7.8.7"/>
    </reaction>
</comment>
<evidence type="ECO:0000313" key="10">
    <source>
        <dbReference type="EMBL" id="EFO79816.1"/>
    </source>
</evidence>
<keyword evidence="1 8" id="KW-0444">Lipid biosynthesis</keyword>
<dbReference type="STRING" id="765420.OSCT_2333"/>
<keyword evidence="8" id="KW-0963">Cytoplasm</keyword>
<evidence type="ECO:0000256" key="7">
    <source>
        <dbReference type="ARBA" id="ARBA00023160"/>
    </source>
</evidence>
<evidence type="ECO:0000256" key="4">
    <source>
        <dbReference type="ARBA" id="ARBA00022832"/>
    </source>
</evidence>
<reference evidence="10 11" key="1">
    <citation type="journal article" date="2011" name="J. Bacteriol.">
        <title>Draft genome sequence of the anoxygenic filamentous phototrophic bacterium Oscillochloris trichoides subsp. DG-6.</title>
        <authorList>
            <person name="Kuznetsov B.B."/>
            <person name="Ivanovsky R.N."/>
            <person name="Keppen O.I."/>
            <person name="Sukhacheva M.V."/>
            <person name="Bumazhkin B.K."/>
            <person name="Patutina E.O."/>
            <person name="Beletsky A.V."/>
            <person name="Mardanov A.V."/>
            <person name="Baslerov R.V."/>
            <person name="Panteleeva A.N."/>
            <person name="Kolganova T.V."/>
            <person name="Ravin N.V."/>
            <person name="Skryabin K.G."/>
        </authorList>
    </citation>
    <scope>NUCLEOTIDE SEQUENCE [LARGE SCALE GENOMIC DNA]</scope>
    <source>
        <strain evidence="10 11">DG-6</strain>
    </source>
</reference>
<name>E1IG82_9CHLR</name>
<dbReference type="SUPFAM" id="SSF56214">
    <property type="entry name" value="4'-phosphopantetheinyl transferase"/>
    <property type="match status" value="1"/>
</dbReference>
<feature type="binding site" evidence="8">
    <location>
        <position position="58"/>
    </location>
    <ligand>
        <name>Mg(2+)</name>
        <dbReference type="ChEBI" id="CHEBI:18420"/>
    </ligand>
</feature>
<evidence type="ECO:0000256" key="5">
    <source>
        <dbReference type="ARBA" id="ARBA00022842"/>
    </source>
</evidence>
<comment type="cofactor">
    <cofactor evidence="8">
        <name>Mg(2+)</name>
        <dbReference type="ChEBI" id="CHEBI:18420"/>
    </cofactor>
</comment>
<gene>
    <name evidence="8" type="primary">acpS</name>
    <name evidence="10" type="ORF">OSCT_2333</name>
</gene>
<dbReference type="GO" id="GO:0000287">
    <property type="term" value="F:magnesium ion binding"/>
    <property type="evidence" value="ECO:0007669"/>
    <property type="project" value="UniProtKB-UniRule"/>
</dbReference>
<protein>
    <recommendedName>
        <fullName evidence="8">Holo-[acyl-carrier-protein] synthase</fullName>
        <shortName evidence="8">Holo-ACP synthase</shortName>
        <ecNumber evidence="8">2.7.8.7</ecNumber>
    </recommendedName>
    <alternativeName>
        <fullName evidence="8">4'-phosphopantetheinyl transferase AcpS</fullName>
    </alternativeName>
</protein>
<evidence type="ECO:0000313" key="11">
    <source>
        <dbReference type="Proteomes" id="UP000054010"/>
    </source>
</evidence>
<evidence type="ECO:0000256" key="1">
    <source>
        <dbReference type="ARBA" id="ARBA00022516"/>
    </source>
</evidence>
<sequence length="149" mass="15818">MIYHGVDLIEIRRIRRATERWGERFLRRVFTSAELHDCAALGPQPSYQSLAGRWAAKEAAAKALGIGLSGMSAAASLNERPGMTDIEVVRESDGRPSLRLHGPAAARATQLGLTSIALSISHSGEYALASVVALATSLPPITPSSPTSQ</sequence>
<comment type="caution">
    <text evidence="10">The sequence shown here is derived from an EMBL/GenBank/DDBJ whole genome shotgun (WGS) entry which is preliminary data.</text>
</comment>
<keyword evidence="2 8" id="KW-0808">Transferase</keyword>
<evidence type="ECO:0000259" key="9">
    <source>
        <dbReference type="Pfam" id="PF01648"/>
    </source>
</evidence>
<evidence type="ECO:0000256" key="2">
    <source>
        <dbReference type="ARBA" id="ARBA00022679"/>
    </source>
</evidence>
<comment type="function">
    <text evidence="8">Transfers the 4'-phosphopantetheine moiety from coenzyme A to a Ser of acyl-carrier-protein.</text>
</comment>
<keyword evidence="3 8" id="KW-0479">Metal-binding</keyword>
<dbReference type="NCBIfam" id="TIGR00556">
    <property type="entry name" value="pantethn_trn"/>
    <property type="match status" value="1"/>
</dbReference>
<dbReference type="Pfam" id="PF01648">
    <property type="entry name" value="ACPS"/>
    <property type="match status" value="1"/>
</dbReference>
<keyword evidence="5 8" id="KW-0460">Magnesium</keyword>
<dbReference type="InterPro" id="IPR008278">
    <property type="entry name" value="4-PPantetheinyl_Trfase_dom"/>
</dbReference>
<dbReference type="EC" id="2.7.8.7" evidence="8"/>
<dbReference type="Gene3D" id="3.90.470.20">
    <property type="entry name" value="4'-phosphopantetheinyl transferase domain"/>
    <property type="match status" value="1"/>
</dbReference>
<dbReference type="GO" id="GO:0008897">
    <property type="term" value="F:holo-[acyl-carrier-protein] synthase activity"/>
    <property type="evidence" value="ECO:0007669"/>
    <property type="project" value="UniProtKB-UniRule"/>
</dbReference>
<proteinExistence type="inferred from homology"/>
<keyword evidence="11" id="KW-1185">Reference proteome</keyword>
<dbReference type="eggNOG" id="COG0736">
    <property type="taxonomic scope" value="Bacteria"/>
</dbReference>
<dbReference type="AlphaFoldDB" id="E1IG82"/>
<keyword evidence="7 8" id="KW-0275">Fatty acid biosynthesis</keyword>
<accession>E1IG82</accession>
<evidence type="ECO:0000256" key="6">
    <source>
        <dbReference type="ARBA" id="ARBA00023098"/>
    </source>
</evidence>
<dbReference type="InterPro" id="IPR002582">
    <property type="entry name" value="ACPS"/>
</dbReference>
<comment type="subcellular location">
    <subcellularLocation>
        <location evidence="8">Cytoplasm</location>
    </subcellularLocation>
</comment>
<feature type="binding site" evidence="8">
    <location>
        <position position="7"/>
    </location>
    <ligand>
        <name>Mg(2+)</name>
        <dbReference type="ChEBI" id="CHEBI:18420"/>
    </ligand>
</feature>
<dbReference type="HOGENOM" id="CLU_089696_1_2_0"/>
<feature type="domain" description="4'-phosphopantetheinyl transferase" evidence="9">
    <location>
        <begin position="5"/>
        <end position="127"/>
    </location>
</feature>
<dbReference type="GO" id="GO:0005737">
    <property type="term" value="C:cytoplasm"/>
    <property type="evidence" value="ECO:0007669"/>
    <property type="project" value="UniProtKB-SubCell"/>
</dbReference>
<dbReference type="NCBIfam" id="TIGR00516">
    <property type="entry name" value="acpS"/>
    <property type="match status" value="1"/>
</dbReference>
<comment type="similarity">
    <text evidence="8">Belongs to the P-Pant transferase superfamily. AcpS family.</text>
</comment>
<evidence type="ECO:0000256" key="3">
    <source>
        <dbReference type="ARBA" id="ARBA00022723"/>
    </source>
</evidence>
<dbReference type="GO" id="GO:0006633">
    <property type="term" value="P:fatty acid biosynthetic process"/>
    <property type="evidence" value="ECO:0007669"/>
    <property type="project" value="UniProtKB-UniRule"/>
</dbReference>